<sequence length="67" mass="7292">MSWYWGREVGESGCGFFREVGGGMESGMSTRGGCADFSVFGIVLLFGYFEVLFWFSVCFWGAGGGGY</sequence>
<keyword evidence="1" id="KW-0812">Transmembrane</keyword>
<evidence type="ECO:0000313" key="2">
    <source>
        <dbReference type="EMBL" id="KAF2124924.1"/>
    </source>
</evidence>
<dbReference type="AlphaFoldDB" id="A0A6A6A189"/>
<evidence type="ECO:0000313" key="3">
    <source>
        <dbReference type="Proteomes" id="UP000799771"/>
    </source>
</evidence>
<evidence type="ECO:0000256" key="1">
    <source>
        <dbReference type="SAM" id="Phobius"/>
    </source>
</evidence>
<proteinExistence type="predicted"/>
<dbReference type="RefSeq" id="XP_033519317.1">
    <property type="nucleotide sequence ID" value="XM_033661945.1"/>
</dbReference>
<feature type="transmembrane region" description="Helical" evidence="1">
    <location>
        <begin position="37"/>
        <end position="62"/>
    </location>
</feature>
<keyword evidence="1" id="KW-0472">Membrane</keyword>
<accession>A0A6A6A189</accession>
<gene>
    <name evidence="2" type="ORF">P153DRAFT_116600</name>
</gene>
<dbReference type="EMBL" id="ML977517">
    <property type="protein sequence ID" value="KAF2124924.1"/>
    <property type="molecule type" value="Genomic_DNA"/>
</dbReference>
<protein>
    <submittedName>
        <fullName evidence="2">Uncharacterized protein</fullName>
    </submittedName>
</protein>
<name>A0A6A6A189_9PLEO</name>
<reference evidence="2" key="1">
    <citation type="journal article" date="2020" name="Stud. Mycol.">
        <title>101 Dothideomycetes genomes: a test case for predicting lifestyles and emergence of pathogens.</title>
        <authorList>
            <person name="Haridas S."/>
            <person name="Albert R."/>
            <person name="Binder M."/>
            <person name="Bloem J."/>
            <person name="Labutti K."/>
            <person name="Salamov A."/>
            <person name="Andreopoulos B."/>
            <person name="Baker S."/>
            <person name="Barry K."/>
            <person name="Bills G."/>
            <person name="Bluhm B."/>
            <person name="Cannon C."/>
            <person name="Castanera R."/>
            <person name="Culley D."/>
            <person name="Daum C."/>
            <person name="Ezra D."/>
            <person name="Gonzalez J."/>
            <person name="Henrissat B."/>
            <person name="Kuo A."/>
            <person name="Liang C."/>
            <person name="Lipzen A."/>
            <person name="Lutzoni F."/>
            <person name="Magnuson J."/>
            <person name="Mondo S."/>
            <person name="Nolan M."/>
            <person name="Ohm R."/>
            <person name="Pangilinan J."/>
            <person name="Park H.-J."/>
            <person name="Ramirez L."/>
            <person name="Alfaro M."/>
            <person name="Sun H."/>
            <person name="Tritt A."/>
            <person name="Yoshinaga Y."/>
            <person name="Zwiers L.-H."/>
            <person name="Turgeon B."/>
            <person name="Goodwin S."/>
            <person name="Spatafora J."/>
            <person name="Crous P."/>
            <person name="Grigoriev I."/>
        </authorList>
    </citation>
    <scope>NUCLEOTIDE SEQUENCE</scope>
    <source>
        <strain evidence="2">CBS 119687</strain>
    </source>
</reference>
<keyword evidence="1" id="KW-1133">Transmembrane helix</keyword>
<organism evidence="2 3">
    <name type="scientific">Dothidotthia symphoricarpi CBS 119687</name>
    <dbReference type="NCBI Taxonomy" id="1392245"/>
    <lineage>
        <taxon>Eukaryota</taxon>
        <taxon>Fungi</taxon>
        <taxon>Dikarya</taxon>
        <taxon>Ascomycota</taxon>
        <taxon>Pezizomycotina</taxon>
        <taxon>Dothideomycetes</taxon>
        <taxon>Pleosporomycetidae</taxon>
        <taxon>Pleosporales</taxon>
        <taxon>Dothidotthiaceae</taxon>
        <taxon>Dothidotthia</taxon>
    </lineage>
</organism>
<dbReference type="Proteomes" id="UP000799771">
    <property type="component" value="Unassembled WGS sequence"/>
</dbReference>
<dbReference type="GeneID" id="54402377"/>
<keyword evidence="3" id="KW-1185">Reference proteome</keyword>